<dbReference type="EMBL" id="CAJVPP010009017">
    <property type="protein sequence ID" value="CAG8701471.1"/>
    <property type="molecule type" value="Genomic_DNA"/>
</dbReference>
<gene>
    <name evidence="1" type="ORF">FMOSSE_LOCUS13838</name>
</gene>
<reference evidence="1" key="1">
    <citation type="submission" date="2021-06" db="EMBL/GenBank/DDBJ databases">
        <authorList>
            <person name="Kallberg Y."/>
            <person name="Tangrot J."/>
            <person name="Rosling A."/>
        </authorList>
    </citation>
    <scope>NUCLEOTIDE SEQUENCE</scope>
    <source>
        <strain evidence="1">87-6 pot B 2015</strain>
    </source>
</reference>
<proteinExistence type="predicted"/>
<keyword evidence="2" id="KW-1185">Reference proteome</keyword>
<evidence type="ECO:0000313" key="2">
    <source>
        <dbReference type="Proteomes" id="UP000789375"/>
    </source>
</evidence>
<protein>
    <submittedName>
        <fullName evidence="1">1404_t:CDS:1</fullName>
    </submittedName>
</protein>
<comment type="caution">
    <text evidence="1">The sequence shown here is derived from an EMBL/GenBank/DDBJ whole genome shotgun (WGS) entry which is preliminary data.</text>
</comment>
<accession>A0A9N9HR83</accession>
<evidence type="ECO:0000313" key="1">
    <source>
        <dbReference type="EMBL" id="CAG8701471.1"/>
    </source>
</evidence>
<dbReference type="AlphaFoldDB" id="A0A9N9HR83"/>
<dbReference type="Proteomes" id="UP000789375">
    <property type="component" value="Unassembled WGS sequence"/>
</dbReference>
<feature type="non-terminal residue" evidence="1">
    <location>
        <position position="1"/>
    </location>
</feature>
<sequence length="119" mass="13678">MYKASSIFTNINELPFNNEEERTKLRIFFAYNDATKVEAILSTITKDEAKVEFLRGYVDKSRDEHPVSSQEMNEIKKKVRFLEVELHKTKCTITVSHEVGKNVLDTASISLTKSFLSSQ</sequence>
<name>A0A9N9HR83_FUNMO</name>
<organism evidence="1 2">
    <name type="scientific">Funneliformis mosseae</name>
    <name type="common">Endomycorrhizal fungus</name>
    <name type="synonym">Glomus mosseae</name>
    <dbReference type="NCBI Taxonomy" id="27381"/>
    <lineage>
        <taxon>Eukaryota</taxon>
        <taxon>Fungi</taxon>
        <taxon>Fungi incertae sedis</taxon>
        <taxon>Mucoromycota</taxon>
        <taxon>Glomeromycotina</taxon>
        <taxon>Glomeromycetes</taxon>
        <taxon>Glomerales</taxon>
        <taxon>Glomeraceae</taxon>
        <taxon>Funneliformis</taxon>
    </lineage>
</organism>